<dbReference type="RefSeq" id="WP_091494135.1">
    <property type="nucleotide sequence ID" value="NZ_FODJ01000001.1"/>
</dbReference>
<gene>
    <name evidence="1" type="ORF">SAMN04488134_101370</name>
</gene>
<dbReference type="STRING" id="872970.SAMN04488134_101370"/>
<dbReference type="AlphaFoldDB" id="A0A1H8HKS0"/>
<dbReference type="Proteomes" id="UP000199300">
    <property type="component" value="Unassembled WGS sequence"/>
</dbReference>
<protein>
    <submittedName>
        <fullName evidence="1">Uncharacterized protein</fullName>
    </submittedName>
</protein>
<evidence type="ECO:0000313" key="1">
    <source>
        <dbReference type="EMBL" id="SEN56587.1"/>
    </source>
</evidence>
<accession>A0A1H8HKS0</accession>
<name>A0A1H8HKS0_9BACI</name>
<evidence type="ECO:0000313" key="2">
    <source>
        <dbReference type="Proteomes" id="UP000199300"/>
    </source>
</evidence>
<sequence>MLNKILISLIALSVIVAGGIGLFFRQTYTDVSANENMLEQFTVALWDLDLSPTLIDTMRQVLPDSPIIIRAKSDGRTHYTFKNFYQNVIVEEVYQGKDIAVGDQISIMDFSWYVVFDNMSINASFINLMQSNEEYLIFLEKKLDTIHPDDQIYLTNDLIMPPIFNYEDKEHEILSVTDEDLYVPYSSVKYNEFFVSSEEALIELMVLKHELLAQYPR</sequence>
<proteinExistence type="predicted"/>
<dbReference type="OrthoDB" id="2965455at2"/>
<reference evidence="1 2" key="1">
    <citation type="submission" date="2016-10" db="EMBL/GenBank/DDBJ databases">
        <authorList>
            <person name="de Groot N.N."/>
        </authorList>
    </citation>
    <scope>NUCLEOTIDE SEQUENCE [LARGE SCALE GENOMIC DNA]</scope>
    <source>
        <strain evidence="1 2">CGMCC 1.10434</strain>
    </source>
</reference>
<organism evidence="1 2">
    <name type="scientific">Amphibacillus marinus</name>
    <dbReference type="NCBI Taxonomy" id="872970"/>
    <lineage>
        <taxon>Bacteria</taxon>
        <taxon>Bacillati</taxon>
        <taxon>Bacillota</taxon>
        <taxon>Bacilli</taxon>
        <taxon>Bacillales</taxon>
        <taxon>Bacillaceae</taxon>
        <taxon>Amphibacillus</taxon>
    </lineage>
</organism>
<dbReference type="EMBL" id="FODJ01000001">
    <property type="protein sequence ID" value="SEN56587.1"/>
    <property type="molecule type" value="Genomic_DNA"/>
</dbReference>
<keyword evidence="2" id="KW-1185">Reference proteome</keyword>